<dbReference type="InterPro" id="IPR001544">
    <property type="entry name" value="Aminotrans_IV"/>
</dbReference>
<dbReference type="InterPro" id="IPR043132">
    <property type="entry name" value="BCAT-like_C"/>
</dbReference>
<keyword evidence="2" id="KW-1185">Reference proteome</keyword>
<dbReference type="SUPFAM" id="SSF56752">
    <property type="entry name" value="D-aminoacid aminotransferase-like PLP-dependent enzymes"/>
    <property type="match status" value="1"/>
</dbReference>
<protein>
    <submittedName>
        <fullName evidence="1">Aminotransferase class IV</fullName>
    </submittedName>
</protein>
<name>A0ABT0JZC7_9ACTN</name>
<dbReference type="RefSeq" id="WP_248825210.1">
    <property type="nucleotide sequence ID" value="NZ_JALKFT010000012.1"/>
</dbReference>
<evidence type="ECO:0000313" key="2">
    <source>
        <dbReference type="Proteomes" id="UP001201873"/>
    </source>
</evidence>
<dbReference type="Pfam" id="PF01063">
    <property type="entry name" value="Aminotran_4"/>
    <property type="match status" value="1"/>
</dbReference>
<evidence type="ECO:0000313" key="1">
    <source>
        <dbReference type="EMBL" id="MCK9876900.1"/>
    </source>
</evidence>
<accession>A0ABT0JZC7</accession>
<sequence length="277" mass="29379">MVAAAPPYVEVDGRAVSPGVWGRLALLSHGHFTVMQVRGGGSRGLMLHLQRLDTAHRDLYGEPLDGDLVRARIRQALASFFHVTGAAYASRAPTSPLADAVPVDATVRVIATDPAGDGPGVLVVVVGPPTDAPPTPRRLMSVLYTRPFPRIKHLGTFGQLEHARAALRRGFDEALLTTSDGTITEGARTNIGFVAGDTVTWPDAPCLTGVTMALLEQGAGSMRAPVRLADLSRYDAAVMTNSRGLSPVAAIDDHHFAGSDFTGELARRYHAIPHDSI</sequence>
<proteinExistence type="predicted"/>
<dbReference type="InterPro" id="IPR036038">
    <property type="entry name" value="Aminotransferase-like"/>
</dbReference>
<dbReference type="Proteomes" id="UP001201873">
    <property type="component" value="Unassembled WGS sequence"/>
</dbReference>
<gene>
    <name evidence="1" type="ORF">MXD59_14100</name>
</gene>
<dbReference type="GO" id="GO:0008483">
    <property type="term" value="F:transaminase activity"/>
    <property type="evidence" value="ECO:0007669"/>
    <property type="project" value="UniProtKB-KW"/>
</dbReference>
<reference evidence="1 2" key="1">
    <citation type="submission" date="2022-04" db="EMBL/GenBank/DDBJ databases">
        <title>Genome diversity in the genus Frankia.</title>
        <authorList>
            <person name="Carlos-Shanley C."/>
            <person name="Hahn D."/>
        </authorList>
    </citation>
    <scope>NUCLEOTIDE SEQUENCE [LARGE SCALE GENOMIC DNA]</scope>
    <source>
        <strain evidence="1 2">Ag45/Mut15</strain>
    </source>
</reference>
<keyword evidence="1" id="KW-0032">Aminotransferase</keyword>
<organism evidence="1 2">
    <name type="scientific">Frankia umida</name>
    <dbReference type="NCBI Taxonomy" id="573489"/>
    <lineage>
        <taxon>Bacteria</taxon>
        <taxon>Bacillati</taxon>
        <taxon>Actinomycetota</taxon>
        <taxon>Actinomycetes</taxon>
        <taxon>Frankiales</taxon>
        <taxon>Frankiaceae</taxon>
        <taxon>Frankia</taxon>
    </lineage>
</organism>
<dbReference type="Gene3D" id="3.20.10.10">
    <property type="entry name" value="D-amino Acid Aminotransferase, subunit A, domain 2"/>
    <property type="match status" value="1"/>
</dbReference>
<comment type="caution">
    <text evidence="1">The sequence shown here is derived from an EMBL/GenBank/DDBJ whole genome shotgun (WGS) entry which is preliminary data.</text>
</comment>
<dbReference type="NCBIfam" id="NF006734">
    <property type="entry name" value="PRK09266.1"/>
    <property type="match status" value="1"/>
</dbReference>
<keyword evidence="1" id="KW-0808">Transferase</keyword>
<dbReference type="EMBL" id="JALKFT010000012">
    <property type="protein sequence ID" value="MCK9876900.1"/>
    <property type="molecule type" value="Genomic_DNA"/>
</dbReference>